<dbReference type="AlphaFoldDB" id="A0A5C6U7R6"/>
<proteinExistence type="predicted"/>
<dbReference type="Proteomes" id="UP000321129">
    <property type="component" value="Unassembled WGS sequence"/>
</dbReference>
<feature type="transmembrane region" description="Helical" evidence="1">
    <location>
        <begin position="269"/>
        <end position="286"/>
    </location>
</feature>
<evidence type="ECO:0000313" key="2">
    <source>
        <dbReference type="EMBL" id="TXC69093.1"/>
    </source>
</evidence>
<keyword evidence="1" id="KW-0812">Transmembrane</keyword>
<dbReference type="EMBL" id="VOPY01000002">
    <property type="protein sequence ID" value="TXC69093.1"/>
    <property type="molecule type" value="Genomic_DNA"/>
</dbReference>
<comment type="caution">
    <text evidence="2">The sequence shown here is derived from an EMBL/GenBank/DDBJ whole genome shotgun (WGS) entry which is preliminary data.</text>
</comment>
<feature type="transmembrane region" description="Helical" evidence="1">
    <location>
        <begin position="321"/>
        <end position="341"/>
    </location>
</feature>
<keyword evidence="3" id="KW-1185">Reference proteome</keyword>
<sequence length="405" mass="42475">MTLHALLSATETTDDGETLRAAQLIAGQYLIERQAALCRDAGVTLIFVCVDRMTDDLVKAFDRLRAIGLPVEPVRRASEILDRTRPRDPLMLVLDGLYANGDQVSAFAAGPANAVFVTADTPVTRGLERIDADLRWAGLALTRCELLADLADLPDDWDLPSTLLRRSVQRGATRLSCAPALFERGDLVVIDSAGAANALSARVYDSAAVGESGVVMANILAPIARIVGPALLARSARSSILDGAAIALLVAAIIGWATGWIALGAFSGLVGLVFVALGRYVALFTLEPARRAWWGWLLTGLPIAATLALGAYLAFSGRSDWSGAIAALVLATTLVHADAAAKTPQSQWFYRIAPDAGLAFVVCGASALLGQLVLGTGIAALIASAALAIGALARRREDGTRFIPN</sequence>
<feature type="transmembrane region" description="Helical" evidence="1">
    <location>
        <begin position="374"/>
        <end position="393"/>
    </location>
</feature>
<protein>
    <submittedName>
        <fullName evidence="2">Uncharacterized protein</fullName>
    </submittedName>
</protein>
<keyword evidence="1" id="KW-1133">Transmembrane helix</keyword>
<accession>A0A5C6U7R6</accession>
<gene>
    <name evidence="2" type="ORF">FSZ31_09175</name>
</gene>
<evidence type="ECO:0000256" key="1">
    <source>
        <dbReference type="SAM" id="Phobius"/>
    </source>
</evidence>
<name>A0A5C6U7R6_9SPHN</name>
<reference evidence="2 3" key="1">
    <citation type="submission" date="2019-08" db="EMBL/GenBank/DDBJ databases">
        <title>Sphingorhabdus soil sp. nov., isolated from arctic soil.</title>
        <authorList>
            <person name="Liu Y."/>
        </authorList>
    </citation>
    <scope>NUCLEOTIDE SEQUENCE [LARGE SCALE GENOMIC DNA]</scope>
    <source>
        <strain evidence="2 3">D-2Q-5-6</strain>
    </source>
</reference>
<keyword evidence="1" id="KW-0472">Membrane</keyword>
<evidence type="ECO:0000313" key="3">
    <source>
        <dbReference type="Proteomes" id="UP000321129"/>
    </source>
</evidence>
<feature type="transmembrane region" description="Helical" evidence="1">
    <location>
        <begin position="293"/>
        <end position="315"/>
    </location>
</feature>
<dbReference type="OrthoDB" id="8477220at2"/>
<feature type="transmembrane region" description="Helical" evidence="1">
    <location>
        <begin position="240"/>
        <end position="263"/>
    </location>
</feature>
<dbReference type="RefSeq" id="WP_147123048.1">
    <property type="nucleotide sequence ID" value="NZ_VOPY01000002.1"/>
</dbReference>
<organism evidence="2 3">
    <name type="scientific">Flavisphingopyxis soli</name>
    <dbReference type="NCBI Taxonomy" id="2601267"/>
    <lineage>
        <taxon>Bacteria</taxon>
        <taxon>Pseudomonadati</taxon>
        <taxon>Pseudomonadota</taxon>
        <taxon>Alphaproteobacteria</taxon>
        <taxon>Sphingomonadales</taxon>
        <taxon>Sphingopyxidaceae</taxon>
        <taxon>Flavisphingopyxis</taxon>
    </lineage>
</organism>